<comment type="caution">
    <text evidence="4">The sequence shown here is derived from an EMBL/GenBank/DDBJ whole genome shotgun (WGS) entry which is preliminary data.</text>
</comment>
<evidence type="ECO:0000313" key="5">
    <source>
        <dbReference type="Proteomes" id="UP000789759"/>
    </source>
</evidence>
<dbReference type="PANTHER" id="PTHR19303">
    <property type="entry name" value="TRANSPOSON"/>
    <property type="match status" value="1"/>
</dbReference>
<name>A0A9N9H1S5_9GLOM</name>
<dbReference type="SUPFAM" id="SSF46689">
    <property type="entry name" value="Homeodomain-like"/>
    <property type="match status" value="1"/>
</dbReference>
<dbReference type="InterPro" id="IPR050863">
    <property type="entry name" value="CenT-Element_Derived"/>
</dbReference>
<evidence type="ECO:0000256" key="1">
    <source>
        <dbReference type="ARBA" id="ARBA00023125"/>
    </source>
</evidence>
<dbReference type="Pfam" id="PF03221">
    <property type="entry name" value="HTH_Tnp_Tc5"/>
    <property type="match status" value="1"/>
</dbReference>
<gene>
    <name evidence="4" type="ORF">CPELLU_LOCUS8855</name>
</gene>
<keyword evidence="5" id="KW-1185">Reference proteome</keyword>
<accession>A0A9N9H1S5</accession>
<dbReference type="GO" id="GO:0003677">
    <property type="term" value="F:DNA binding"/>
    <property type="evidence" value="ECO:0007669"/>
    <property type="project" value="UniProtKB-KW"/>
</dbReference>
<proteinExistence type="predicted"/>
<keyword evidence="1" id="KW-0238">DNA-binding</keyword>
<dbReference type="Gene3D" id="1.10.10.60">
    <property type="entry name" value="Homeodomain-like"/>
    <property type="match status" value="2"/>
</dbReference>
<evidence type="ECO:0000256" key="2">
    <source>
        <dbReference type="SAM" id="MobiDB-lite"/>
    </source>
</evidence>
<reference evidence="4" key="1">
    <citation type="submission" date="2021-06" db="EMBL/GenBank/DDBJ databases">
        <authorList>
            <person name="Kallberg Y."/>
            <person name="Tangrot J."/>
            <person name="Rosling A."/>
        </authorList>
    </citation>
    <scope>NUCLEOTIDE SEQUENCE</scope>
    <source>
        <strain evidence="4">FL966</strain>
    </source>
</reference>
<dbReference type="AlphaFoldDB" id="A0A9N9H1S5"/>
<protein>
    <submittedName>
        <fullName evidence="4">12351_t:CDS:1</fullName>
    </submittedName>
</protein>
<dbReference type="InterPro" id="IPR006600">
    <property type="entry name" value="HTH_CenpB_DNA-bd_dom"/>
</dbReference>
<sequence length="169" mass="19626">MSSSKRKNKTTLNNKQRKDVIDHKNKNPNISNVDLAEWVKKEFNLEVHPTTIGRLIKNKDDVGNNLSTKRQRTVQYPDLENTLYEWILQNQDQIILSDSILIEKAKKFAKLLKIPDGDLKFSHGWLYKFKIRHELGQIKKHGEDASVDDDIVADAIPKLREVKKKIKKG</sequence>
<dbReference type="EMBL" id="CAJVQA010006458">
    <property type="protein sequence ID" value="CAG8640980.1"/>
    <property type="molecule type" value="Genomic_DNA"/>
</dbReference>
<organism evidence="4 5">
    <name type="scientific">Cetraspora pellucida</name>
    <dbReference type="NCBI Taxonomy" id="1433469"/>
    <lineage>
        <taxon>Eukaryota</taxon>
        <taxon>Fungi</taxon>
        <taxon>Fungi incertae sedis</taxon>
        <taxon>Mucoromycota</taxon>
        <taxon>Glomeromycotina</taxon>
        <taxon>Glomeromycetes</taxon>
        <taxon>Diversisporales</taxon>
        <taxon>Gigasporaceae</taxon>
        <taxon>Cetraspora</taxon>
    </lineage>
</organism>
<dbReference type="PANTHER" id="PTHR19303:SF73">
    <property type="entry name" value="PROTEIN PDC2"/>
    <property type="match status" value="1"/>
</dbReference>
<evidence type="ECO:0000313" key="4">
    <source>
        <dbReference type="EMBL" id="CAG8640980.1"/>
    </source>
</evidence>
<evidence type="ECO:0000259" key="3">
    <source>
        <dbReference type="PROSITE" id="PS51253"/>
    </source>
</evidence>
<dbReference type="Proteomes" id="UP000789759">
    <property type="component" value="Unassembled WGS sequence"/>
</dbReference>
<dbReference type="PROSITE" id="PS51253">
    <property type="entry name" value="HTH_CENPB"/>
    <property type="match status" value="1"/>
</dbReference>
<dbReference type="SMART" id="SM00674">
    <property type="entry name" value="CENPB"/>
    <property type="match status" value="1"/>
</dbReference>
<dbReference type="OrthoDB" id="2433378at2759"/>
<feature type="domain" description="HTH CENPB-type" evidence="3">
    <location>
        <begin position="67"/>
        <end position="139"/>
    </location>
</feature>
<feature type="compositionally biased region" description="Basic and acidic residues" evidence="2">
    <location>
        <begin position="16"/>
        <end position="25"/>
    </location>
</feature>
<dbReference type="InterPro" id="IPR009057">
    <property type="entry name" value="Homeodomain-like_sf"/>
</dbReference>
<dbReference type="GO" id="GO:0005634">
    <property type="term" value="C:nucleus"/>
    <property type="evidence" value="ECO:0007669"/>
    <property type="project" value="TreeGrafter"/>
</dbReference>
<feature type="region of interest" description="Disordered" evidence="2">
    <location>
        <begin position="1"/>
        <end position="26"/>
    </location>
</feature>